<keyword evidence="2" id="KW-1185">Reference proteome</keyword>
<dbReference type="EMBL" id="BNJQ01000009">
    <property type="protein sequence ID" value="GHP05193.1"/>
    <property type="molecule type" value="Genomic_DNA"/>
</dbReference>
<accession>A0A830HFB6</accession>
<gene>
    <name evidence="1" type="ORF">PPROV_000394500</name>
</gene>
<protein>
    <submittedName>
        <fullName evidence="1">Uncharacterized protein</fullName>
    </submittedName>
</protein>
<comment type="caution">
    <text evidence="1">The sequence shown here is derived from an EMBL/GenBank/DDBJ whole genome shotgun (WGS) entry which is preliminary data.</text>
</comment>
<proteinExistence type="predicted"/>
<evidence type="ECO:0000313" key="2">
    <source>
        <dbReference type="Proteomes" id="UP000660262"/>
    </source>
</evidence>
<dbReference type="AlphaFoldDB" id="A0A830HFB6"/>
<name>A0A830HFB6_9CHLO</name>
<evidence type="ECO:0000313" key="1">
    <source>
        <dbReference type="EMBL" id="GHP05193.1"/>
    </source>
</evidence>
<organism evidence="1 2">
    <name type="scientific">Pycnococcus provasolii</name>
    <dbReference type="NCBI Taxonomy" id="41880"/>
    <lineage>
        <taxon>Eukaryota</taxon>
        <taxon>Viridiplantae</taxon>
        <taxon>Chlorophyta</taxon>
        <taxon>Pseudoscourfieldiophyceae</taxon>
        <taxon>Pseudoscourfieldiales</taxon>
        <taxon>Pycnococcaceae</taxon>
        <taxon>Pycnococcus</taxon>
    </lineage>
</organism>
<reference evidence="1" key="1">
    <citation type="submission" date="2020-10" db="EMBL/GenBank/DDBJ databases">
        <title>Unveiling of a novel bifunctional photoreceptor, Dualchrome1, isolated from a cosmopolitan green alga.</title>
        <authorList>
            <person name="Suzuki S."/>
            <person name="Kawachi M."/>
        </authorList>
    </citation>
    <scope>NUCLEOTIDE SEQUENCE</scope>
    <source>
        <strain evidence="1">NIES 2893</strain>
    </source>
</reference>
<dbReference type="Proteomes" id="UP000660262">
    <property type="component" value="Unassembled WGS sequence"/>
</dbReference>
<sequence>MAGPLASDSVLVPASLVGGFQDTPPDFGDHHSICSSSCSTCSSGGNNNKPLALTTTWMPASMSMSMSTIAASEQTWAAGLEALPWEAQTNVPKRLRTLTKAMTELGSKMGRRRDTIYVDAPPSLVNITIVRGTSLRKDVRQQRKDELGQKAVRAAGSVLALAAWYVGEGVVNVLCRA</sequence>